<accession>Q6ZAL1</accession>
<reference evidence="2" key="2">
    <citation type="journal article" date="2008" name="Nucleic Acids Res.">
        <title>The rice annotation project database (RAP-DB): 2008 update.</title>
        <authorList>
            <consortium name="The rice annotation project (RAP)"/>
        </authorList>
    </citation>
    <scope>GENOME REANNOTATION</scope>
    <source>
        <strain evidence="2">cv. Nipponbare</strain>
    </source>
</reference>
<gene>
    <name evidence="1" type="primary">P0042B03.18</name>
</gene>
<evidence type="ECO:0000313" key="1">
    <source>
        <dbReference type="EMBL" id="BAC99627.1"/>
    </source>
</evidence>
<evidence type="ECO:0000313" key="2">
    <source>
        <dbReference type="Proteomes" id="UP000000763"/>
    </source>
</evidence>
<dbReference type="AlphaFoldDB" id="Q6ZAL1"/>
<proteinExistence type="predicted"/>
<sequence>MRLMALAINKKLIAVMDINLFFNGSENAPAVEPLLGLGGEAAFAQREAAAGAAGRVDTAALEAGQPVTAETLRVQKHGPGDEGWRRLLAEVVAWPRRLAATTRRRLLCVEVRSRSWCDTTRLVGVEAVASAAGGEADRGGAWRGRPMAACGDWPARGRRCSGTHVPAEV</sequence>
<dbReference type="EMBL" id="AP004658">
    <property type="protein sequence ID" value="BAC99627.1"/>
    <property type="molecule type" value="Genomic_DNA"/>
</dbReference>
<protein>
    <submittedName>
        <fullName evidence="1">Uncharacterized protein</fullName>
    </submittedName>
</protein>
<dbReference type="Proteomes" id="UP000000763">
    <property type="component" value="Chromosome 8"/>
</dbReference>
<name>Q6ZAL1_ORYSJ</name>
<reference evidence="2" key="1">
    <citation type="journal article" date="2005" name="Nature">
        <title>The map-based sequence of the rice genome.</title>
        <authorList>
            <consortium name="International rice genome sequencing project (IRGSP)"/>
            <person name="Matsumoto T."/>
            <person name="Wu J."/>
            <person name="Kanamori H."/>
            <person name="Katayose Y."/>
            <person name="Fujisawa M."/>
            <person name="Namiki N."/>
            <person name="Mizuno H."/>
            <person name="Yamamoto K."/>
            <person name="Antonio B.A."/>
            <person name="Baba T."/>
            <person name="Sakata K."/>
            <person name="Nagamura Y."/>
            <person name="Aoki H."/>
            <person name="Arikawa K."/>
            <person name="Arita K."/>
            <person name="Bito T."/>
            <person name="Chiden Y."/>
            <person name="Fujitsuka N."/>
            <person name="Fukunaka R."/>
            <person name="Hamada M."/>
            <person name="Harada C."/>
            <person name="Hayashi A."/>
            <person name="Hijishita S."/>
            <person name="Honda M."/>
            <person name="Hosokawa S."/>
            <person name="Ichikawa Y."/>
            <person name="Idonuma A."/>
            <person name="Iijima M."/>
            <person name="Ikeda M."/>
            <person name="Ikeno M."/>
            <person name="Ito K."/>
            <person name="Ito S."/>
            <person name="Ito T."/>
            <person name="Ito Y."/>
            <person name="Ito Y."/>
            <person name="Iwabuchi A."/>
            <person name="Kamiya K."/>
            <person name="Karasawa W."/>
            <person name="Kurita K."/>
            <person name="Katagiri S."/>
            <person name="Kikuta A."/>
            <person name="Kobayashi H."/>
            <person name="Kobayashi N."/>
            <person name="Machita K."/>
            <person name="Maehara T."/>
            <person name="Masukawa M."/>
            <person name="Mizubayashi T."/>
            <person name="Mukai Y."/>
            <person name="Nagasaki H."/>
            <person name="Nagata Y."/>
            <person name="Naito S."/>
            <person name="Nakashima M."/>
            <person name="Nakama Y."/>
            <person name="Nakamichi Y."/>
            <person name="Nakamura M."/>
            <person name="Meguro A."/>
            <person name="Negishi M."/>
            <person name="Ohta I."/>
            <person name="Ohta T."/>
            <person name="Okamoto M."/>
            <person name="Ono N."/>
            <person name="Saji S."/>
            <person name="Sakaguchi M."/>
            <person name="Sakai K."/>
            <person name="Shibata M."/>
            <person name="Shimokawa T."/>
            <person name="Song J."/>
            <person name="Takazaki Y."/>
            <person name="Terasawa K."/>
            <person name="Tsugane M."/>
            <person name="Tsuji K."/>
            <person name="Ueda S."/>
            <person name="Waki K."/>
            <person name="Yamagata H."/>
            <person name="Yamamoto M."/>
            <person name="Yamamoto S."/>
            <person name="Yamane H."/>
            <person name="Yoshiki S."/>
            <person name="Yoshihara R."/>
            <person name="Yukawa K."/>
            <person name="Zhong H."/>
            <person name="Yano M."/>
            <person name="Yuan Q."/>
            <person name="Ouyang S."/>
            <person name="Liu J."/>
            <person name="Jones K.M."/>
            <person name="Gansberger K."/>
            <person name="Moffat K."/>
            <person name="Hill J."/>
            <person name="Bera J."/>
            <person name="Fadrosh D."/>
            <person name="Jin S."/>
            <person name="Johri S."/>
            <person name="Kim M."/>
            <person name="Overton L."/>
            <person name="Reardon M."/>
            <person name="Tsitrin T."/>
            <person name="Vuong H."/>
            <person name="Weaver B."/>
            <person name="Ciecko A."/>
            <person name="Tallon L."/>
            <person name="Jackson J."/>
            <person name="Pai G."/>
            <person name="Aken S.V."/>
            <person name="Utterback T."/>
            <person name="Reidmuller S."/>
            <person name="Feldblyum T."/>
            <person name="Hsiao J."/>
            <person name="Zismann V."/>
            <person name="Iobst S."/>
            <person name="de Vazeille A.R."/>
            <person name="Buell C.R."/>
            <person name="Ying K."/>
            <person name="Li Y."/>
            <person name="Lu T."/>
            <person name="Huang Y."/>
            <person name="Zhao Q."/>
            <person name="Feng Q."/>
            <person name="Zhang L."/>
            <person name="Zhu J."/>
            <person name="Weng Q."/>
            <person name="Mu J."/>
            <person name="Lu Y."/>
            <person name="Fan D."/>
            <person name="Liu Y."/>
            <person name="Guan J."/>
            <person name="Zhang Y."/>
            <person name="Yu S."/>
            <person name="Liu X."/>
            <person name="Zhang Y."/>
            <person name="Hong G."/>
            <person name="Han B."/>
            <person name="Choisne N."/>
            <person name="Demange N."/>
            <person name="Orjeda G."/>
            <person name="Samain S."/>
            <person name="Cattolico L."/>
            <person name="Pelletier E."/>
            <person name="Couloux A."/>
            <person name="Segurens B."/>
            <person name="Wincker P."/>
            <person name="D'Hont A."/>
            <person name="Scarpelli C."/>
            <person name="Weissenbach J."/>
            <person name="Salanoubat M."/>
            <person name="Quetier F."/>
            <person name="Yu Y."/>
            <person name="Kim H.R."/>
            <person name="Rambo T."/>
            <person name="Currie J."/>
            <person name="Collura K."/>
            <person name="Luo M."/>
            <person name="Yang T."/>
            <person name="Ammiraju J.S.S."/>
            <person name="Engler F."/>
            <person name="Soderlund C."/>
            <person name="Wing R.A."/>
            <person name="Palmer L.E."/>
            <person name="de la Bastide M."/>
            <person name="Spiegel L."/>
            <person name="Nascimento L."/>
            <person name="Zutavern T."/>
            <person name="O'Shaughnessy A."/>
            <person name="Dike S."/>
            <person name="Dedhia N."/>
            <person name="Preston R."/>
            <person name="Balija V."/>
            <person name="McCombie W.R."/>
            <person name="Chow T."/>
            <person name="Chen H."/>
            <person name="Chung M."/>
            <person name="Chen C."/>
            <person name="Shaw J."/>
            <person name="Wu H."/>
            <person name="Hsiao K."/>
            <person name="Chao Y."/>
            <person name="Chu M."/>
            <person name="Cheng C."/>
            <person name="Hour A."/>
            <person name="Lee P."/>
            <person name="Lin S."/>
            <person name="Lin Y."/>
            <person name="Liou J."/>
            <person name="Liu S."/>
            <person name="Hsing Y."/>
            <person name="Raghuvanshi S."/>
            <person name="Mohanty A."/>
            <person name="Bharti A.K."/>
            <person name="Gaur A."/>
            <person name="Gupta V."/>
            <person name="Kumar D."/>
            <person name="Ravi V."/>
            <person name="Vij S."/>
            <person name="Kapur A."/>
            <person name="Khurana P."/>
            <person name="Khurana P."/>
            <person name="Khurana J.P."/>
            <person name="Tyagi A.K."/>
            <person name="Gaikwad K."/>
            <person name="Singh A."/>
            <person name="Dalal V."/>
            <person name="Srivastava S."/>
            <person name="Dixit A."/>
            <person name="Pal A.K."/>
            <person name="Ghazi I.A."/>
            <person name="Yadav M."/>
            <person name="Pandit A."/>
            <person name="Bhargava A."/>
            <person name="Sureshbabu K."/>
            <person name="Batra K."/>
            <person name="Sharma T.R."/>
            <person name="Mohapatra T."/>
            <person name="Singh N.K."/>
            <person name="Messing J."/>
            <person name="Nelson A.B."/>
            <person name="Fuks G."/>
            <person name="Kavchok S."/>
            <person name="Keizer G."/>
            <person name="Linton E."/>
            <person name="Llaca V."/>
            <person name="Song R."/>
            <person name="Tanyolac B."/>
            <person name="Young S."/>
            <person name="Ho-Il K."/>
            <person name="Hahn J.H."/>
            <person name="Sangsakoo G."/>
            <person name="Vanavichit A."/>
            <person name="de Mattos Luiz.A.T."/>
            <person name="Zimmer P.D."/>
            <person name="Malone G."/>
            <person name="Dellagostin O."/>
            <person name="de Oliveira A.C."/>
            <person name="Bevan M."/>
            <person name="Bancroft I."/>
            <person name="Minx P."/>
            <person name="Cordum H."/>
            <person name="Wilson R."/>
            <person name="Cheng Z."/>
            <person name="Jin W."/>
            <person name="Jiang J."/>
            <person name="Leong S.A."/>
            <person name="Iwama H."/>
            <person name="Gojobori T."/>
            <person name="Itoh T."/>
            <person name="Niimura Y."/>
            <person name="Fujii Y."/>
            <person name="Habara T."/>
            <person name="Sakai H."/>
            <person name="Sato Y."/>
            <person name="Wilson G."/>
            <person name="Kumar K."/>
            <person name="McCouch S."/>
            <person name="Juretic N."/>
            <person name="Hoen D."/>
            <person name="Wright S."/>
            <person name="Bruskiewich R."/>
            <person name="Bureau T."/>
            <person name="Miyao A."/>
            <person name="Hirochika H."/>
            <person name="Nishikawa T."/>
            <person name="Kadowaki K."/>
            <person name="Sugiura M."/>
            <person name="Burr B."/>
            <person name="Sasaki T."/>
        </authorList>
    </citation>
    <scope>NUCLEOTIDE SEQUENCE [LARGE SCALE GENOMIC DNA]</scope>
    <source>
        <strain evidence="2">cv. Nipponbare</strain>
    </source>
</reference>
<organism evidence="1 2">
    <name type="scientific">Oryza sativa subsp. japonica</name>
    <name type="common">Rice</name>
    <dbReference type="NCBI Taxonomy" id="39947"/>
    <lineage>
        <taxon>Eukaryota</taxon>
        <taxon>Viridiplantae</taxon>
        <taxon>Streptophyta</taxon>
        <taxon>Embryophyta</taxon>
        <taxon>Tracheophyta</taxon>
        <taxon>Spermatophyta</taxon>
        <taxon>Magnoliopsida</taxon>
        <taxon>Liliopsida</taxon>
        <taxon>Poales</taxon>
        <taxon>Poaceae</taxon>
        <taxon>BOP clade</taxon>
        <taxon>Oryzoideae</taxon>
        <taxon>Oryzeae</taxon>
        <taxon>Oryzinae</taxon>
        <taxon>Oryza</taxon>
        <taxon>Oryza sativa</taxon>
    </lineage>
</organism>